<keyword evidence="2" id="KW-1185">Reference proteome</keyword>
<dbReference type="EnsemblMetazoa" id="ACUA007622-RA">
    <property type="protein sequence ID" value="ACUA007622-PA"/>
    <property type="gene ID" value="ACUA007622"/>
</dbReference>
<proteinExistence type="predicted"/>
<name>A0A182M274_9DIPT</name>
<sequence length="309" mass="35550">MDLTSIYLVENLSNYNFEDVVFLAADINAIVEALLQPIVLKDVEKVLFLGKLLKTVLHICRTVVCNYTTLEELLKVNWSSSDDYSKKWRFFEKLSLADPVHVIAKRILLSKDGEKCLGIMQEFFQLHYSKEAFKQVLQSVQKSIPSIASLAAYQTLRKTISGTDITNETTLNSKEIDIVALANHTTSNDFRKLAETLQAKLNGSDNEELLKVQMRALKSLFHDTTSMERYQVALKSDSYYQLNLALLKFYHDHLLTKNILYDTNIIMLLYLLRQNGAHDALLREEFFNETRLGGPERMRILLLELQNFS</sequence>
<dbReference type="Proteomes" id="UP000075883">
    <property type="component" value="Unassembled WGS sequence"/>
</dbReference>
<organism evidence="1 2">
    <name type="scientific">Anopheles culicifacies</name>
    <dbReference type="NCBI Taxonomy" id="139723"/>
    <lineage>
        <taxon>Eukaryota</taxon>
        <taxon>Metazoa</taxon>
        <taxon>Ecdysozoa</taxon>
        <taxon>Arthropoda</taxon>
        <taxon>Hexapoda</taxon>
        <taxon>Insecta</taxon>
        <taxon>Pterygota</taxon>
        <taxon>Neoptera</taxon>
        <taxon>Endopterygota</taxon>
        <taxon>Diptera</taxon>
        <taxon>Nematocera</taxon>
        <taxon>Culicoidea</taxon>
        <taxon>Culicidae</taxon>
        <taxon>Anophelinae</taxon>
        <taxon>Anopheles</taxon>
        <taxon>culicifacies species complex</taxon>
    </lineage>
</organism>
<dbReference type="VEuPathDB" id="VectorBase:ACUA007622"/>
<reference evidence="2" key="1">
    <citation type="submission" date="2013-09" db="EMBL/GenBank/DDBJ databases">
        <title>The Genome Sequence of Anopheles culicifacies species A.</title>
        <authorList>
            <consortium name="The Broad Institute Genomics Platform"/>
            <person name="Neafsey D.E."/>
            <person name="Besansky N."/>
            <person name="Howell P."/>
            <person name="Walton C."/>
            <person name="Young S.K."/>
            <person name="Zeng Q."/>
            <person name="Gargeya S."/>
            <person name="Fitzgerald M."/>
            <person name="Haas B."/>
            <person name="Abouelleil A."/>
            <person name="Allen A.W."/>
            <person name="Alvarado L."/>
            <person name="Arachchi H.M."/>
            <person name="Berlin A.M."/>
            <person name="Chapman S.B."/>
            <person name="Gainer-Dewar J."/>
            <person name="Goldberg J."/>
            <person name="Griggs A."/>
            <person name="Gujja S."/>
            <person name="Hansen M."/>
            <person name="Howarth C."/>
            <person name="Imamovic A."/>
            <person name="Ireland A."/>
            <person name="Larimer J."/>
            <person name="McCowan C."/>
            <person name="Murphy C."/>
            <person name="Pearson M."/>
            <person name="Poon T.W."/>
            <person name="Priest M."/>
            <person name="Roberts A."/>
            <person name="Saif S."/>
            <person name="Shea T."/>
            <person name="Sisk P."/>
            <person name="Sykes S."/>
            <person name="Wortman J."/>
            <person name="Nusbaum C."/>
            <person name="Birren B."/>
        </authorList>
    </citation>
    <scope>NUCLEOTIDE SEQUENCE [LARGE SCALE GENOMIC DNA]</scope>
    <source>
        <strain evidence="2">A-37</strain>
    </source>
</reference>
<dbReference type="EMBL" id="AXCM01002517">
    <property type="status" value="NOT_ANNOTATED_CDS"/>
    <property type="molecule type" value="Genomic_DNA"/>
</dbReference>
<dbReference type="AlphaFoldDB" id="A0A182M274"/>
<evidence type="ECO:0000313" key="1">
    <source>
        <dbReference type="EnsemblMetazoa" id="ACUA007622-PA"/>
    </source>
</evidence>
<reference evidence="1" key="2">
    <citation type="submission" date="2020-05" db="UniProtKB">
        <authorList>
            <consortium name="EnsemblMetazoa"/>
        </authorList>
    </citation>
    <scope>IDENTIFICATION</scope>
    <source>
        <strain evidence="1">A-37</strain>
    </source>
</reference>
<accession>A0A182M274</accession>
<evidence type="ECO:0000313" key="2">
    <source>
        <dbReference type="Proteomes" id="UP000075883"/>
    </source>
</evidence>
<protein>
    <submittedName>
        <fullName evidence="1">Uncharacterized protein</fullName>
    </submittedName>
</protein>